<dbReference type="AlphaFoldDB" id="A0AAU9HFP9"/>
<feature type="compositionally biased region" description="Basic and acidic residues" evidence="1">
    <location>
        <begin position="70"/>
        <end position="85"/>
    </location>
</feature>
<name>A0AAU9HFP9_STRTR</name>
<dbReference type="EMBL" id="LR822030">
    <property type="protein sequence ID" value="CAD0154959.1"/>
    <property type="molecule type" value="Genomic_DNA"/>
</dbReference>
<gene>
    <name evidence="2" type="ORF">STHERMO_0721</name>
</gene>
<sequence>MVEPLISISLLGYIISTDIAENLSRSQIQKQGMDMLDKFIRIQTTDASIIDDIVDTSTPSKLTKGKKLHERGDNEEHLPLDDDLI</sequence>
<evidence type="ECO:0000256" key="1">
    <source>
        <dbReference type="SAM" id="MobiDB-lite"/>
    </source>
</evidence>
<accession>A0AAU9HFP9</accession>
<dbReference type="Proteomes" id="UP000509120">
    <property type="component" value="Chromosome"/>
</dbReference>
<dbReference type="RefSeq" id="WP_014621378.1">
    <property type="nucleotide sequence ID" value="NZ_CAKMCU010000001.1"/>
</dbReference>
<feature type="region of interest" description="Disordered" evidence="1">
    <location>
        <begin position="57"/>
        <end position="85"/>
    </location>
</feature>
<evidence type="ECO:0000313" key="3">
    <source>
        <dbReference type="Proteomes" id="UP000509120"/>
    </source>
</evidence>
<reference evidence="2 3" key="1">
    <citation type="submission" date="2020-06" db="EMBL/GenBank/DDBJ databases">
        <authorList>
            <person name="Chuat V."/>
        </authorList>
    </citation>
    <scope>NUCLEOTIDE SEQUENCE [LARGE SCALE GENOMIC DNA]</scope>
    <source>
        <strain evidence="2">STH_CIRM_1046</strain>
    </source>
</reference>
<protein>
    <submittedName>
        <fullName evidence="2">Uncharacterized protein</fullName>
    </submittedName>
</protein>
<evidence type="ECO:0000313" key="2">
    <source>
        <dbReference type="EMBL" id="CAD0154959.1"/>
    </source>
</evidence>
<organism evidence="2 3">
    <name type="scientific">Streptococcus thermophilus</name>
    <dbReference type="NCBI Taxonomy" id="1308"/>
    <lineage>
        <taxon>Bacteria</taxon>
        <taxon>Bacillati</taxon>
        <taxon>Bacillota</taxon>
        <taxon>Bacilli</taxon>
        <taxon>Lactobacillales</taxon>
        <taxon>Streptococcaceae</taxon>
        <taxon>Streptococcus</taxon>
    </lineage>
</organism>
<proteinExistence type="predicted"/>